<keyword evidence="8" id="KW-1185">Reference proteome</keyword>
<dbReference type="SUPFAM" id="SSF52540">
    <property type="entry name" value="P-loop containing nucleoside triphosphate hydrolases"/>
    <property type="match status" value="1"/>
</dbReference>
<organism evidence="7 8">
    <name type="scientific">Oceanibacterium hippocampi</name>
    <dbReference type="NCBI Taxonomy" id="745714"/>
    <lineage>
        <taxon>Bacteria</taxon>
        <taxon>Pseudomonadati</taxon>
        <taxon>Pseudomonadota</taxon>
        <taxon>Alphaproteobacteria</taxon>
        <taxon>Sneathiellales</taxon>
        <taxon>Sneathiellaceae</taxon>
        <taxon>Oceanibacterium</taxon>
    </lineage>
</organism>
<sequence length="914" mass="98609">MTAAEALADIPVLAATAAGALWLGPDGVPEPVSAGDAARRAAASPPLLVHGVATARRLGIEGFAAYDLLELYAFVRPAMFALPTPAGLVRAVDAGRPDTTAEAMPMLREAAARLLGELATVGHREGHRAAAIALTMGRAGWPWGEPVLAALSTFEGGGRFGGLDIWNALEEWADFAPPPPPDDQPVSEAETRERLSELLGGGSESRPAQADYAAAASWAFTPRDQAGEPRMVLAEAGTGIGKTLGYIAPASLWSEKNGGTVWLSTYTRNLQRQIDGEFDRLYPDPAKKARKVVVRKGRENYFCILNFEEAVQGGAARTGERVALGLMARWAGATRDGDMGGDFPAWLIELFGRARTIGLTDRRGECVYAACPHYRRCFIERSQRKARRADTVIANHALVMLHAATRGDDREMPSRYVFDEGHHLFDAADSAFSAHLGGQEGNDLRRWIRGPEGSRRSRARGITRRIGDLVIDRATAAEALSRAVEAAAILPGEGWQTRLKDGNEMGPAEAFLGLVRRQVYARARGADGPYAIECGTAEPVPGLIEAARTLAQALDDILSPLKALAGDLAALIEDETAEIDSGTRVRLEAAAQGIRRRTEHQLAPWIEMLNGLSAATPPAFVDWFAVDRIGGQDSDVGFHRHWIDPTKPFAEAVLKRAHGVVVTSATLGDRGVGSDDDWHAAEVRTGALHITLPAKRVSIASPFDYAERTRVFVVNDVRRDNVGQVSAAFRDLFIAANGGALGLFTAIWRLRAVYERMAPALNAHGIPLYAQHVDAMDTGTLVDIFRAERDSCLLGTDAVRDGVDVPGQALRLLVFDRVPWPRPDILHRARKAAFGGSAYDDMLTRLRIKQAFGRLLRRGDDYGVFVMLDAMLPTRLLSALPPGVPVARVGIAEAVAETRAMLDRFGEKPVSAAK</sequence>
<dbReference type="AlphaFoldDB" id="A0A1Y5RAR7"/>
<dbReference type="GO" id="GO:0003676">
    <property type="term" value="F:nucleic acid binding"/>
    <property type="evidence" value="ECO:0007669"/>
    <property type="project" value="InterPro"/>
</dbReference>
<dbReference type="InterPro" id="IPR027417">
    <property type="entry name" value="P-loop_NTPase"/>
</dbReference>
<evidence type="ECO:0000256" key="4">
    <source>
        <dbReference type="ARBA" id="ARBA00038058"/>
    </source>
</evidence>
<dbReference type="GO" id="GO:0016818">
    <property type="term" value="F:hydrolase activity, acting on acid anhydrides, in phosphorus-containing anhydrides"/>
    <property type="evidence" value="ECO:0007669"/>
    <property type="project" value="InterPro"/>
</dbReference>
<dbReference type="GO" id="GO:0006139">
    <property type="term" value="P:nucleobase-containing compound metabolic process"/>
    <property type="evidence" value="ECO:0007669"/>
    <property type="project" value="InterPro"/>
</dbReference>
<protein>
    <submittedName>
        <fullName evidence="7">Bifunctional ATP-dependent DNA helicase/DNA polymerase III subunit epsilon</fullName>
    </submittedName>
</protein>
<dbReference type="SMART" id="SM00491">
    <property type="entry name" value="HELICc2"/>
    <property type="match status" value="1"/>
</dbReference>
<evidence type="ECO:0000256" key="5">
    <source>
        <dbReference type="SAM" id="MobiDB-lite"/>
    </source>
</evidence>
<dbReference type="Gene3D" id="3.40.50.300">
    <property type="entry name" value="P-loop containing nucleotide triphosphate hydrolases"/>
    <property type="match status" value="2"/>
</dbReference>
<feature type="region of interest" description="Disordered" evidence="5">
    <location>
        <begin position="176"/>
        <end position="206"/>
    </location>
</feature>
<evidence type="ECO:0000256" key="3">
    <source>
        <dbReference type="ARBA" id="ARBA00022840"/>
    </source>
</evidence>
<dbReference type="GO" id="GO:0003678">
    <property type="term" value="F:DNA helicase activity"/>
    <property type="evidence" value="ECO:0007669"/>
    <property type="project" value="TreeGrafter"/>
</dbReference>
<name>A0A1Y5RAR7_9PROT</name>
<gene>
    <name evidence="7" type="ORF">OCH7691_00113</name>
</gene>
<evidence type="ECO:0000256" key="2">
    <source>
        <dbReference type="ARBA" id="ARBA00022801"/>
    </source>
</evidence>
<dbReference type="PANTHER" id="PTHR11472">
    <property type="entry name" value="DNA REPAIR DEAD HELICASE RAD3/XP-D SUBFAMILY MEMBER"/>
    <property type="match status" value="1"/>
</dbReference>
<evidence type="ECO:0000313" key="8">
    <source>
        <dbReference type="Proteomes" id="UP000193200"/>
    </source>
</evidence>
<dbReference type="EMBL" id="FWFR01000001">
    <property type="protein sequence ID" value="SLN11940.1"/>
    <property type="molecule type" value="Genomic_DNA"/>
</dbReference>
<dbReference type="Proteomes" id="UP000193200">
    <property type="component" value="Unassembled WGS sequence"/>
</dbReference>
<comment type="similarity">
    <text evidence="4">Belongs to the helicase family. DinG subfamily.</text>
</comment>
<keyword evidence="3" id="KW-0067">ATP-binding</keyword>
<dbReference type="OrthoDB" id="9805194at2"/>
<dbReference type="RefSeq" id="WP_085883416.1">
    <property type="nucleotide sequence ID" value="NZ_FWFR01000001.1"/>
</dbReference>
<accession>A0A1Y5RAR7</accession>
<keyword evidence="7" id="KW-0347">Helicase</keyword>
<evidence type="ECO:0000313" key="7">
    <source>
        <dbReference type="EMBL" id="SLN11940.1"/>
    </source>
</evidence>
<dbReference type="InParanoid" id="A0A1Y5RAR7"/>
<keyword evidence="2" id="KW-0378">Hydrolase</keyword>
<evidence type="ECO:0000256" key="1">
    <source>
        <dbReference type="ARBA" id="ARBA00022741"/>
    </source>
</evidence>
<dbReference type="InterPro" id="IPR006555">
    <property type="entry name" value="ATP-dep_Helicase_C"/>
</dbReference>
<evidence type="ECO:0000259" key="6">
    <source>
        <dbReference type="PROSITE" id="PS51193"/>
    </source>
</evidence>
<dbReference type="GO" id="GO:0005524">
    <property type="term" value="F:ATP binding"/>
    <property type="evidence" value="ECO:0007669"/>
    <property type="project" value="UniProtKB-KW"/>
</dbReference>
<reference evidence="7 8" key="1">
    <citation type="submission" date="2017-03" db="EMBL/GenBank/DDBJ databases">
        <authorList>
            <person name="Afonso C.L."/>
            <person name="Miller P.J."/>
            <person name="Scott M.A."/>
            <person name="Spackman E."/>
            <person name="Goraichik I."/>
            <person name="Dimitrov K.M."/>
            <person name="Suarez D.L."/>
            <person name="Swayne D.E."/>
        </authorList>
    </citation>
    <scope>NUCLEOTIDE SEQUENCE [LARGE SCALE GENOMIC DNA]</scope>
    <source>
        <strain evidence="7 8">CECT 7691</strain>
    </source>
</reference>
<keyword evidence="1" id="KW-0547">Nucleotide-binding</keyword>
<feature type="domain" description="Helicase ATP-binding" evidence="6">
    <location>
        <begin position="195"/>
        <end position="469"/>
    </location>
</feature>
<dbReference type="PROSITE" id="PS51193">
    <property type="entry name" value="HELICASE_ATP_BIND_2"/>
    <property type="match status" value="1"/>
</dbReference>
<dbReference type="Pfam" id="PF13307">
    <property type="entry name" value="Helicase_C_2"/>
    <property type="match status" value="1"/>
</dbReference>
<dbReference type="FunCoup" id="A0A1Y5RAR7">
    <property type="interactions" value="195"/>
</dbReference>
<dbReference type="InterPro" id="IPR014013">
    <property type="entry name" value="Helic_SF1/SF2_ATP-bd_DinG/Rad3"/>
</dbReference>
<proteinExistence type="inferred from homology"/>
<dbReference type="InterPro" id="IPR045028">
    <property type="entry name" value="DinG/Rad3-like"/>
</dbReference>
<dbReference type="PANTHER" id="PTHR11472:SF34">
    <property type="entry name" value="REGULATOR OF TELOMERE ELONGATION HELICASE 1"/>
    <property type="match status" value="1"/>
</dbReference>